<dbReference type="Pfam" id="PF01300">
    <property type="entry name" value="Sua5_yciO_yrdC"/>
    <property type="match status" value="1"/>
</dbReference>
<dbReference type="AlphaFoldDB" id="A0A840DCD5"/>
<dbReference type="Proteomes" id="UP000571183">
    <property type="component" value="Unassembled WGS sequence"/>
</dbReference>
<dbReference type="InterPro" id="IPR006070">
    <property type="entry name" value="Sua5-like_dom"/>
</dbReference>
<accession>A0A840DCD5</accession>
<dbReference type="PROSITE" id="PS51163">
    <property type="entry name" value="YRDC"/>
    <property type="match status" value="1"/>
</dbReference>
<dbReference type="InterPro" id="IPR017945">
    <property type="entry name" value="DHBP_synth_RibB-like_a/b_dom"/>
</dbReference>
<sequence length="259" mass="29023">MSAKRVAWNGELTQEAVELLDEGGKIIVSPTKVGYIIMTTDLAGLERKFDVKNRKRNKPGVVLCGSMEQLKELAEMTPEIEKFYQLHWDQDVLMGCILPWKEEAKAKYIPEGAAELMTDVRGTSCFVIRFGTPGEQIVAERWEKSRALSFASSANPSGQGNRGLVEGIGERIENGVDLIIEGNDYVASIQPDATPETRYEQGVMVSFVDEDGKLVPEQHGERDVTPAPILIRKGVYLPQILENLAECFNSWDYRHGHYY</sequence>
<organism evidence="2 3">
    <name type="scientific">Canibacter oris</name>
    <dbReference type="NCBI Taxonomy" id="1365628"/>
    <lineage>
        <taxon>Bacteria</taxon>
        <taxon>Bacillati</taxon>
        <taxon>Actinomycetota</taxon>
        <taxon>Actinomycetes</taxon>
        <taxon>Micrococcales</taxon>
        <taxon>Microbacteriaceae</taxon>
        <taxon>Canibacter</taxon>
    </lineage>
</organism>
<protein>
    <submittedName>
        <fullName evidence="2">tRNA A37 threonylcarbamoyladenosine synthetase subunit TsaC/SUA5/YrdC</fullName>
    </submittedName>
</protein>
<evidence type="ECO:0000313" key="2">
    <source>
        <dbReference type="EMBL" id="MBB4071131.1"/>
    </source>
</evidence>
<evidence type="ECO:0000313" key="3">
    <source>
        <dbReference type="Proteomes" id="UP000571183"/>
    </source>
</evidence>
<reference evidence="2" key="1">
    <citation type="submission" date="2020-08" db="EMBL/GenBank/DDBJ databases">
        <title>Sequencing the genomes of 1000 actinobacteria strains.</title>
        <authorList>
            <person name="Klenk H.-P."/>
        </authorList>
    </citation>
    <scope>NUCLEOTIDE SEQUENCE [LARGE SCALE GENOMIC DNA]</scope>
    <source>
        <strain evidence="2">DSM 27064</strain>
    </source>
</reference>
<comment type="caution">
    <text evidence="2">The sequence shown here is derived from an EMBL/GenBank/DDBJ whole genome shotgun (WGS) entry which is preliminary data.</text>
</comment>
<dbReference type="Gene3D" id="3.90.870.10">
    <property type="entry name" value="DHBP synthase"/>
    <property type="match status" value="1"/>
</dbReference>
<keyword evidence="3" id="KW-1185">Reference proteome</keyword>
<dbReference type="RefSeq" id="WP_183304305.1">
    <property type="nucleotide sequence ID" value="NZ_JACIFD010000003.1"/>
</dbReference>
<gene>
    <name evidence="2" type="ORF">F5897_000419</name>
</gene>
<feature type="domain" description="YrdC-like" evidence="1">
    <location>
        <begin position="10"/>
        <end position="236"/>
    </location>
</feature>
<dbReference type="GO" id="GO:0003725">
    <property type="term" value="F:double-stranded RNA binding"/>
    <property type="evidence" value="ECO:0007669"/>
    <property type="project" value="InterPro"/>
</dbReference>
<dbReference type="SUPFAM" id="SSF55821">
    <property type="entry name" value="YrdC/RibB"/>
    <property type="match status" value="1"/>
</dbReference>
<name>A0A840DCD5_9MICO</name>
<evidence type="ECO:0000259" key="1">
    <source>
        <dbReference type="PROSITE" id="PS51163"/>
    </source>
</evidence>
<dbReference type="EMBL" id="JACIFD010000003">
    <property type="protein sequence ID" value="MBB4071131.1"/>
    <property type="molecule type" value="Genomic_DNA"/>
</dbReference>
<proteinExistence type="predicted"/>